<organism evidence="2 3">
    <name type="scientific">Shigella flexneri K-227</name>
    <dbReference type="NCBI Taxonomy" id="766147"/>
    <lineage>
        <taxon>Bacteria</taxon>
        <taxon>Pseudomonadati</taxon>
        <taxon>Pseudomonadota</taxon>
        <taxon>Gammaproteobacteria</taxon>
        <taxon>Enterobacterales</taxon>
        <taxon>Enterobacteriaceae</taxon>
        <taxon>Shigella</taxon>
    </lineage>
</organism>
<comment type="caution">
    <text evidence="2">The sequence shown here is derived from an EMBL/GenBank/DDBJ whole genome shotgun (WGS) entry which is preliminary data.</text>
</comment>
<evidence type="ECO:0000313" key="3">
    <source>
        <dbReference type="Proteomes" id="UP000004520"/>
    </source>
</evidence>
<accession>F5NPT0</accession>
<keyword evidence="1" id="KW-0812">Transmembrane</keyword>
<keyword evidence="1" id="KW-1133">Transmembrane helix</keyword>
<name>F5NPT0_SHIFL</name>
<proteinExistence type="predicted"/>
<gene>
    <name evidence="2" type="ORF">SFK227_0004</name>
</gene>
<feature type="transmembrane region" description="Helical" evidence="1">
    <location>
        <begin position="12"/>
        <end position="34"/>
    </location>
</feature>
<dbReference type="Proteomes" id="UP000004520">
    <property type="component" value="Unassembled WGS sequence"/>
</dbReference>
<evidence type="ECO:0000313" key="2">
    <source>
        <dbReference type="EMBL" id="EGK40882.1"/>
    </source>
</evidence>
<sequence>MPRPENTTVIQGNYFTIHSMMIFEELWATLSWLIRHRWA</sequence>
<dbReference type="EMBL" id="AFGY01000001">
    <property type="protein sequence ID" value="EGK40882.1"/>
    <property type="molecule type" value="Genomic_DNA"/>
</dbReference>
<evidence type="ECO:0000256" key="1">
    <source>
        <dbReference type="SAM" id="Phobius"/>
    </source>
</evidence>
<dbReference type="AlphaFoldDB" id="F5NPT0"/>
<keyword evidence="1" id="KW-0472">Membrane</keyword>
<protein>
    <submittedName>
        <fullName evidence="2">Uncharacterized protein</fullName>
    </submittedName>
</protein>
<reference evidence="2 3" key="1">
    <citation type="submission" date="2011-04" db="EMBL/GenBank/DDBJ databases">
        <authorList>
            <person name="Rasko D."/>
            <person name="Redman J."/>
            <person name="Daugherty S.C."/>
            <person name="Tallon L."/>
            <person name="Sadzewicz L."/>
            <person name="Jones K."/>
            <person name="Santana-Cruz I."/>
            <person name="Liu X."/>
        </authorList>
    </citation>
    <scope>NUCLEOTIDE SEQUENCE [LARGE SCALE GENOMIC DNA]</scope>
    <source>
        <strain evidence="2 3">K-227</strain>
    </source>
</reference>